<dbReference type="EMBL" id="JAFNEN010000279">
    <property type="protein sequence ID" value="KAG8187089.1"/>
    <property type="molecule type" value="Genomic_DNA"/>
</dbReference>
<organism evidence="2 3">
    <name type="scientific">Oedothorax gibbosus</name>
    <dbReference type="NCBI Taxonomy" id="931172"/>
    <lineage>
        <taxon>Eukaryota</taxon>
        <taxon>Metazoa</taxon>
        <taxon>Ecdysozoa</taxon>
        <taxon>Arthropoda</taxon>
        <taxon>Chelicerata</taxon>
        <taxon>Arachnida</taxon>
        <taxon>Araneae</taxon>
        <taxon>Araneomorphae</taxon>
        <taxon>Entelegynae</taxon>
        <taxon>Araneoidea</taxon>
        <taxon>Linyphiidae</taxon>
        <taxon>Erigoninae</taxon>
        <taxon>Oedothorax</taxon>
    </lineage>
</organism>
<dbReference type="AlphaFoldDB" id="A0AAV6UTG6"/>
<evidence type="ECO:0000256" key="1">
    <source>
        <dbReference type="SAM" id="MobiDB-lite"/>
    </source>
</evidence>
<dbReference type="Proteomes" id="UP000827092">
    <property type="component" value="Unassembled WGS sequence"/>
</dbReference>
<comment type="caution">
    <text evidence="2">The sequence shown here is derived from an EMBL/GenBank/DDBJ whole genome shotgun (WGS) entry which is preliminary data.</text>
</comment>
<reference evidence="2 3" key="1">
    <citation type="journal article" date="2022" name="Nat. Ecol. Evol.">
        <title>A masculinizing supergene underlies an exaggerated male reproductive morph in a spider.</title>
        <authorList>
            <person name="Hendrickx F."/>
            <person name="De Corte Z."/>
            <person name="Sonet G."/>
            <person name="Van Belleghem S.M."/>
            <person name="Kostlbacher S."/>
            <person name="Vangestel C."/>
        </authorList>
    </citation>
    <scope>NUCLEOTIDE SEQUENCE [LARGE SCALE GENOMIC DNA]</scope>
    <source>
        <strain evidence="2">W744_W776</strain>
    </source>
</reference>
<evidence type="ECO:0000313" key="2">
    <source>
        <dbReference type="EMBL" id="KAG8187089.1"/>
    </source>
</evidence>
<accession>A0AAV6UTG6</accession>
<feature type="region of interest" description="Disordered" evidence="1">
    <location>
        <begin position="1"/>
        <end position="47"/>
    </location>
</feature>
<sequence length="71" mass="7951">MLRTSGEDTMLRTPEKKSGNKLRCSPKTLKTPPSHPVSPISRGKEMRAREEIAGHENAFRGQIRPHKNVSS</sequence>
<protein>
    <submittedName>
        <fullName evidence="2">Uncharacterized protein</fullName>
    </submittedName>
</protein>
<evidence type="ECO:0000313" key="3">
    <source>
        <dbReference type="Proteomes" id="UP000827092"/>
    </source>
</evidence>
<gene>
    <name evidence="2" type="ORF">JTE90_023931</name>
</gene>
<feature type="compositionally biased region" description="Basic and acidic residues" evidence="1">
    <location>
        <begin position="1"/>
        <end position="18"/>
    </location>
</feature>
<keyword evidence="3" id="KW-1185">Reference proteome</keyword>
<proteinExistence type="predicted"/>
<name>A0AAV6UTG6_9ARAC</name>